<dbReference type="SUPFAM" id="SSF49464">
    <property type="entry name" value="Carboxypeptidase regulatory domain-like"/>
    <property type="match status" value="1"/>
</dbReference>
<reference evidence="10" key="1">
    <citation type="submission" date="2017-09" db="EMBL/GenBank/DDBJ databases">
        <authorList>
            <person name="Varghese N."/>
            <person name="Submissions S."/>
        </authorList>
    </citation>
    <scope>NUCLEOTIDE SEQUENCE [LARGE SCALE GENOMIC DNA]</scope>
    <source>
        <strain evidence="10">CGMCC 1.12803</strain>
    </source>
</reference>
<dbReference type="InterPro" id="IPR012910">
    <property type="entry name" value="Plug_dom"/>
</dbReference>
<keyword evidence="2 7" id="KW-0813">Transport</keyword>
<dbReference type="NCBIfam" id="TIGR04056">
    <property type="entry name" value="OMP_RagA_SusC"/>
    <property type="match status" value="1"/>
</dbReference>
<gene>
    <name evidence="9" type="ORF">SAMN06297358_4178</name>
</gene>
<evidence type="ECO:0000256" key="1">
    <source>
        <dbReference type="ARBA" id="ARBA00004571"/>
    </source>
</evidence>
<sequence>MYRKYTKLLCNHPGYVPKLLLMMKLVTVILLVSFVQVSAASFGQSVTIKDKKVTLEKIIKEIKKQAGYDVLLSTNKIKSSTLVNAGFQNKSVQDVMNKVLEGKDLTYIIEDMTILVKQKEKSFIDKIIDYFAAVKVAGVVKSKGDGLPMPGVSVTIKGTNTTVITNEKGEYQITAPEDAVLVFRYIGHKTVELGVNGRTKIDVSIEEDASQLKEVNIVSTGYQNLDRKLFTGSTTKISAKDSERSGVPDISRMLEGQAAGVSVQNVSGTFGAAPKIRVRGATSLSGDNKPLWVVDGIILEDVVNISNEALSTGDANTLIGSSVAGLNPDDIESFTILKDAAATAMYGARAMNGVIVVTTKKGRNTEGKANINYSGTFTTYLKPTYDNFDIMNSAEQMSVLLEMENKGYYSHSSLANSANGGVFNKMYNQMYEYDPNTDTFGLKNNLQSRLNFLDRYARANTDWFDVLFKNSLLQEHSLSVNSGTAKVQNYFSTSYTHDGGQTLGDNVKRFTANLRSTVQLNEKLSVELLANASIRDQKSPGTLTRQSDPVFGQYSRDFDINPYSYALNTSRVLTPYDADGNLEYFTRTYAPFNILNELDNNYLSLKMLDIKVQGGVKYKILPKLTYSVDGAYRYARSERQHYVTSNSNMAMAFRANPNPAVNDANILLYKDPDHPNEPAVVILPEGGFFNASNNNILNYYLRNNLEYDSKFGEDHRLNVFASYEMRYTDRQNSNFDGVGYQYDNGGLVNPNYRYFKKAIEGGNPYFGMGLGYDRFLAMMGRVAYSYKDRYSFNSTVRNDGSNLMGKSKVARWLPTWNVSGAWDVDQESFFEGIKPYVSGARLRATYGLVGSLGAATNSTSVFYNRVTYRPYENEKESQIYTSSLENSELTWEKLYELNIGTDLTFFNNKINLTFDYYKRNIFDLIGPIRTSGIGGQFTKFANYGEMKANGVELTIAGNPIKTAAFRWRTQFNFGLNKNEVTRLDVNQNIWSLVRAEGAPKQGYPQRGLFSIQFDGLNPQYGYPTFVGLNGRRNETQIQLQDTNVESLVYHGPVDPTFTGGFWNQVSYKNFTFSALFTFSMGNYVRMQPTVTATYNDMTAMSRDILNRWLMPGDEQFTNIPAILDRFTAAAKVTRPDGTVVNAVYPYNAYNYSDQRVAKGDFVRLKNISLAYQVPAKFSSKLGLSNAQISFVGNNIALLYSDKALNGADPEFFNNGGVAMPIPRQYTLSLKVGF</sequence>
<name>A0A286AEY4_9SPHI</name>
<dbReference type="SUPFAM" id="SSF56935">
    <property type="entry name" value="Porins"/>
    <property type="match status" value="1"/>
</dbReference>
<evidence type="ECO:0000313" key="9">
    <source>
        <dbReference type="EMBL" id="SOD20455.1"/>
    </source>
</evidence>
<dbReference type="Gene3D" id="2.170.130.10">
    <property type="entry name" value="TonB-dependent receptor, plug domain"/>
    <property type="match status" value="1"/>
</dbReference>
<dbReference type="InterPro" id="IPR023997">
    <property type="entry name" value="TonB-dep_OMP_SusC/RagA_CS"/>
</dbReference>
<dbReference type="InterPro" id="IPR036942">
    <property type="entry name" value="Beta-barrel_TonB_sf"/>
</dbReference>
<keyword evidence="10" id="KW-1185">Reference proteome</keyword>
<evidence type="ECO:0000256" key="3">
    <source>
        <dbReference type="ARBA" id="ARBA00022452"/>
    </source>
</evidence>
<feature type="domain" description="TonB-dependent receptor plug" evidence="8">
    <location>
        <begin position="231"/>
        <end position="354"/>
    </location>
</feature>
<keyword evidence="4 7" id="KW-0812">Transmembrane</keyword>
<dbReference type="Pfam" id="PF13715">
    <property type="entry name" value="CarbopepD_reg_2"/>
    <property type="match status" value="1"/>
</dbReference>
<dbReference type="InterPro" id="IPR008969">
    <property type="entry name" value="CarboxyPept-like_regulatory"/>
</dbReference>
<evidence type="ECO:0000256" key="6">
    <source>
        <dbReference type="ARBA" id="ARBA00023237"/>
    </source>
</evidence>
<dbReference type="Gene3D" id="2.40.170.20">
    <property type="entry name" value="TonB-dependent receptor, beta-barrel domain"/>
    <property type="match status" value="1"/>
</dbReference>
<dbReference type="Pfam" id="PF07715">
    <property type="entry name" value="Plug"/>
    <property type="match status" value="1"/>
</dbReference>
<dbReference type="InterPro" id="IPR039426">
    <property type="entry name" value="TonB-dep_rcpt-like"/>
</dbReference>
<dbReference type="NCBIfam" id="TIGR04057">
    <property type="entry name" value="SusC_RagA_signa"/>
    <property type="match status" value="1"/>
</dbReference>
<dbReference type="AlphaFoldDB" id="A0A286AEY4"/>
<comment type="subcellular location">
    <subcellularLocation>
        <location evidence="1 7">Cell outer membrane</location>
        <topology evidence="1 7">Multi-pass membrane protein</topology>
    </subcellularLocation>
</comment>
<organism evidence="9 10">
    <name type="scientific">Pedobacter xixiisoli</name>
    <dbReference type="NCBI Taxonomy" id="1476464"/>
    <lineage>
        <taxon>Bacteria</taxon>
        <taxon>Pseudomonadati</taxon>
        <taxon>Bacteroidota</taxon>
        <taxon>Sphingobacteriia</taxon>
        <taxon>Sphingobacteriales</taxon>
        <taxon>Sphingobacteriaceae</taxon>
        <taxon>Pedobacter</taxon>
    </lineage>
</organism>
<dbReference type="GO" id="GO:0009279">
    <property type="term" value="C:cell outer membrane"/>
    <property type="evidence" value="ECO:0007669"/>
    <property type="project" value="UniProtKB-SubCell"/>
</dbReference>
<proteinExistence type="inferred from homology"/>
<evidence type="ECO:0000259" key="8">
    <source>
        <dbReference type="Pfam" id="PF07715"/>
    </source>
</evidence>
<protein>
    <submittedName>
        <fullName evidence="9">TonB-linked outer membrane protein, SusC/RagA family</fullName>
    </submittedName>
</protein>
<evidence type="ECO:0000256" key="7">
    <source>
        <dbReference type="PROSITE-ProRule" id="PRU01360"/>
    </source>
</evidence>
<keyword evidence="3 7" id="KW-1134">Transmembrane beta strand</keyword>
<evidence type="ECO:0000256" key="2">
    <source>
        <dbReference type="ARBA" id="ARBA00022448"/>
    </source>
</evidence>
<dbReference type="Proteomes" id="UP000219281">
    <property type="component" value="Unassembled WGS sequence"/>
</dbReference>
<dbReference type="EMBL" id="OCMT01000005">
    <property type="protein sequence ID" value="SOD20455.1"/>
    <property type="molecule type" value="Genomic_DNA"/>
</dbReference>
<evidence type="ECO:0000256" key="4">
    <source>
        <dbReference type="ARBA" id="ARBA00022692"/>
    </source>
</evidence>
<comment type="similarity">
    <text evidence="7">Belongs to the TonB-dependent receptor family.</text>
</comment>
<dbReference type="PROSITE" id="PS52016">
    <property type="entry name" value="TONB_DEPENDENT_REC_3"/>
    <property type="match status" value="1"/>
</dbReference>
<dbReference type="InterPro" id="IPR037066">
    <property type="entry name" value="Plug_dom_sf"/>
</dbReference>
<evidence type="ECO:0000313" key="10">
    <source>
        <dbReference type="Proteomes" id="UP000219281"/>
    </source>
</evidence>
<dbReference type="InterPro" id="IPR023996">
    <property type="entry name" value="TonB-dep_OMP_SusC/RagA"/>
</dbReference>
<dbReference type="Gene3D" id="2.60.40.1120">
    <property type="entry name" value="Carboxypeptidase-like, regulatory domain"/>
    <property type="match status" value="1"/>
</dbReference>
<keyword evidence="6 7" id="KW-0998">Cell outer membrane</keyword>
<keyword evidence="5 7" id="KW-0472">Membrane</keyword>
<accession>A0A286AEY4</accession>
<evidence type="ECO:0000256" key="5">
    <source>
        <dbReference type="ARBA" id="ARBA00023136"/>
    </source>
</evidence>